<evidence type="ECO:0000313" key="3">
    <source>
        <dbReference type="Proteomes" id="UP000593561"/>
    </source>
</evidence>
<dbReference type="AlphaFoldDB" id="A0A7J8SS92"/>
<gene>
    <name evidence="2" type="ORF">Godav_023442</name>
</gene>
<evidence type="ECO:0000256" key="1">
    <source>
        <dbReference type="SAM" id="Phobius"/>
    </source>
</evidence>
<reference evidence="2 3" key="1">
    <citation type="journal article" date="2019" name="Genome Biol. Evol.">
        <title>Insights into the evolution of the New World diploid cottons (Gossypium, subgenus Houzingenia) based on genome sequencing.</title>
        <authorList>
            <person name="Grover C.E."/>
            <person name="Arick M.A. 2nd"/>
            <person name="Thrash A."/>
            <person name="Conover J.L."/>
            <person name="Sanders W.S."/>
            <person name="Peterson D.G."/>
            <person name="Frelichowski J.E."/>
            <person name="Scheffler J.A."/>
            <person name="Scheffler B.E."/>
            <person name="Wendel J.F."/>
        </authorList>
    </citation>
    <scope>NUCLEOTIDE SEQUENCE [LARGE SCALE GENOMIC DNA]</scope>
    <source>
        <strain evidence="2">27</strain>
        <tissue evidence="2">Leaf</tissue>
    </source>
</reference>
<dbReference type="EMBL" id="JABFAC010000011">
    <property type="protein sequence ID" value="MBA0628793.1"/>
    <property type="molecule type" value="Genomic_DNA"/>
</dbReference>
<keyword evidence="1" id="KW-0812">Transmembrane</keyword>
<accession>A0A7J8SS92</accession>
<organism evidence="2 3">
    <name type="scientific">Gossypium davidsonii</name>
    <name type="common">Davidson's cotton</name>
    <name type="synonym">Gossypium klotzschianum subsp. davidsonii</name>
    <dbReference type="NCBI Taxonomy" id="34287"/>
    <lineage>
        <taxon>Eukaryota</taxon>
        <taxon>Viridiplantae</taxon>
        <taxon>Streptophyta</taxon>
        <taxon>Embryophyta</taxon>
        <taxon>Tracheophyta</taxon>
        <taxon>Spermatophyta</taxon>
        <taxon>Magnoliopsida</taxon>
        <taxon>eudicotyledons</taxon>
        <taxon>Gunneridae</taxon>
        <taxon>Pentapetalae</taxon>
        <taxon>rosids</taxon>
        <taxon>malvids</taxon>
        <taxon>Malvales</taxon>
        <taxon>Malvaceae</taxon>
        <taxon>Malvoideae</taxon>
        <taxon>Gossypium</taxon>
    </lineage>
</organism>
<keyword evidence="1" id="KW-0472">Membrane</keyword>
<sequence length="97" mass="10883">MRRSPSESAPPPLIRLVLYGILRGRRWIPSLSPTIRRFMILPGAASVFLLPSLLMGPLGFSTCATRSTPLSFMKVRSPILRLYGWGGTSRTRDIWLL</sequence>
<proteinExistence type="predicted"/>
<feature type="transmembrane region" description="Helical" evidence="1">
    <location>
        <begin position="38"/>
        <end position="60"/>
    </location>
</feature>
<comment type="caution">
    <text evidence="2">The sequence shown here is derived from an EMBL/GenBank/DDBJ whole genome shotgun (WGS) entry which is preliminary data.</text>
</comment>
<evidence type="ECO:0000313" key="2">
    <source>
        <dbReference type="EMBL" id="MBA0628793.1"/>
    </source>
</evidence>
<keyword evidence="3" id="KW-1185">Reference proteome</keyword>
<protein>
    <submittedName>
        <fullName evidence="2">Uncharacterized protein</fullName>
    </submittedName>
</protein>
<name>A0A7J8SS92_GOSDV</name>
<dbReference type="Proteomes" id="UP000593561">
    <property type="component" value="Unassembled WGS sequence"/>
</dbReference>
<keyword evidence="1" id="KW-1133">Transmembrane helix</keyword>